<feature type="compositionally biased region" description="Basic and acidic residues" evidence="1">
    <location>
        <begin position="60"/>
        <end position="73"/>
    </location>
</feature>
<feature type="region of interest" description="Disordered" evidence="1">
    <location>
        <begin position="30"/>
        <end position="73"/>
    </location>
</feature>
<name>A0A451BLL4_9GAMM</name>
<evidence type="ECO:0000256" key="1">
    <source>
        <dbReference type="SAM" id="MobiDB-lite"/>
    </source>
</evidence>
<feature type="compositionally biased region" description="Basic and acidic residues" evidence="1">
    <location>
        <begin position="39"/>
        <end position="50"/>
    </location>
</feature>
<proteinExistence type="predicted"/>
<reference evidence="4" key="1">
    <citation type="submission" date="2019-02" db="EMBL/GenBank/DDBJ databases">
        <authorList>
            <person name="Gruber-Vodicka R. H."/>
            <person name="Seah K. B. B."/>
        </authorList>
    </citation>
    <scope>NUCLEOTIDE SEQUENCE</scope>
    <source>
        <strain evidence="4">BECK_S127</strain>
        <strain evidence="3">BECK_S1320</strain>
        <strain evidence="2">BECK_S1321</strain>
    </source>
</reference>
<sequence>MNSILKSSIFKRFGAPALATVFAMLVTGCGDNQPAEPSADEKKATEERIEPAGQVTTKIEGLKSEDTAEEPAK</sequence>
<protein>
    <submittedName>
        <fullName evidence="4">Uncharacterized protein</fullName>
    </submittedName>
</protein>
<evidence type="ECO:0000313" key="2">
    <source>
        <dbReference type="EMBL" id="VFK43989.1"/>
    </source>
</evidence>
<dbReference type="PROSITE" id="PS51257">
    <property type="entry name" value="PROKAR_LIPOPROTEIN"/>
    <property type="match status" value="1"/>
</dbReference>
<dbReference type="EMBL" id="CAADHB010000038">
    <property type="protein sequence ID" value="VFK79177.1"/>
    <property type="molecule type" value="Genomic_DNA"/>
</dbReference>
<dbReference type="AlphaFoldDB" id="A0A451BLL4"/>
<dbReference type="EMBL" id="CAADFR010000163">
    <property type="protein sequence ID" value="VFK43989.1"/>
    <property type="molecule type" value="Genomic_DNA"/>
</dbReference>
<accession>A0A451BLL4</accession>
<gene>
    <name evidence="4" type="ORF">BECKSD772D_GA0070982_103825</name>
    <name evidence="3" type="ORF">BECKSD772E_GA0070983_11701</name>
    <name evidence="2" type="ORF">BECKSD772F_GA0070984_11631</name>
</gene>
<evidence type="ECO:0000313" key="4">
    <source>
        <dbReference type="EMBL" id="VFK79177.1"/>
    </source>
</evidence>
<dbReference type="EMBL" id="CAADFU010000170">
    <property type="protein sequence ID" value="VFK49292.1"/>
    <property type="molecule type" value="Genomic_DNA"/>
</dbReference>
<organism evidence="4">
    <name type="scientific">Candidatus Kentrum sp. SD</name>
    <dbReference type="NCBI Taxonomy" id="2126332"/>
    <lineage>
        <taxon>Bacteria</taxon>
        <taxon>Pseudomonadati</taxon>
        <taxon>Pseudomonadota</taxon>
        <taxon>Gammaproteobacteria</taxon>
        <taxon>Candidatus Kentrum</taxon>
    </lineage>
</organism>
<evidence type="ECO:0000313" key="3">
    <source>
        <dbReference type="EMBL" id="VFK49292.1"/>
    </source>
</evidence>